<name>A0A8S5UV76_9CAUD</name>
<dbReference type="EMBL" id="BK016146">
    <property type="protein sequence ID" value="DAF98383.1"/>
    <property type="molecule type" value="Genomic_DNA"/>
</dbReference>
<evidence type="ECO:0000313" key="1">
    <source>
        <dbReference type="EMBL" id="DAF98383.1"/>
    </source>
</evidence>
<protein>
    <submittedName>
        <fullName evidence="1">Uncharacterized protein</fullName>
    </submittedName>
</protein>
<accession>A0A8S5UV76</accession>
<reference evidence="1" key="1">
    <citation type="journal article" date="2021" name="Proc. Natl. Acad. Sci. U.S.A.">
        <title>A Catalog of Tens of Thousands of Viruses from Human Metagenomes Reveals Hidden Associations with Chronic Diseases.</title>
        <authorList>
            <person name="Tisza M.J."/>
            <person name="Buck C.B."/>
        </authorList>
    </citation>
    <scope>NUCLEOTIDE SEQUENCE</scope>
    <source>
        <strain evidence="1">CtnNB1</strain>
    </source>
</reference>
<organism evidence="1">
    <name type="scientific">Siphoviridae sp. ctnNB1</name>
    <dbReference type="NCBI Taxonomy" id="2825660"/>
    <lineage>
        <taxon>Viruses</taxon>
        <taxon>Duplodnaviria</taxon>
        <taxon>Heunggongvirae</taxon>
        <taxon>Uroviricota</taxon>
        <taxon>Caudoviricetes</taxon>
    </lineage>
</organism>
<sequence>MYRAVMIQPRFALKLYHARPEITTRVFLYPLLGVTT</sequence>
<proteinExistence type="predicted"/>